<keyword evidence="3" id="KW-1185">Reference proteome</keyword>
<dbReference type="Proteomes" id="UP000198384">
    <property type="component" value="Unassembled WGS sequence"/>
</dbReference>
<accession>A0A238VIY0</accession>
<keyword evidence="1" id="KW-0732">Signal</keyword>
<protein>
    <submittedName>
        <fullName evidence="2">Tetratricopeptide repeat-containing protein</fullName>
    </submittedName>
</protein>
<dbReference type="RefSeq" id="WP_089380155.1">
    <property type="nucleotide sequence ID" value="NZ_FZNT01000001.1"/>
</dbReference>
<evidence type="ECO:0000313" key="2">
    <source>
        <dbReference type="EMBL" id="SNR34352.1"/>
    </source>
</evidence>
<evidence type="ECO:0000256" key="1">
    <source>
        <dbReference type="SAM" id="SignalP"/>
    </source>
</evidence>
<evidence type="ECO:0000313" key="3">
    <source>
        <dbReference type="Proteomes" id="UP000198384"/>
    </source>
</evidence>
<feature type="chain" id="PRO_5012466814" evidence="1">
    <location>
        <begin position="19"/>
        <end position="228"/>
    </location>
</feature>
<gene>
    <name evidence="2" type="ORF">SAMN06265371_101517</name>
</gene>
<reference evidence="2 3" key="1">
    <citation type="submission" date="2017-06" db="EMBL/GenBank/DDBJ databases">
        <authorList>
            <person name="Kim H.J."/>
            <person name="Triplett B.A."/>
        </authorList>
    </citation>
    <scope>NUCLEOTIDE SEQUENCE [LARGE SCALE GENOMIC DNA]</scope>
    <source>
        <strain evidence="2 3">DSM 29150</strain>
    </source>
</reference>
<dbReference type="EMBL" id="FZNT01000001">
    <property type="protein sequence ID" value="SNR34352.1"/>
    <property type="molecule type" value="Genomic_DNA"/>
</dbReference>
<dbReference type="Gene3D" id="1.25.40.10">
    <property type="entry name" value="Tetratricopeptide repeat domain"/>
    <property type="match status" value="1"/>
</dbReference>
<dbReference type="AlphaFoldDB" id="A0A238VIY0"/>
<dbReference type="SUPFAM" id="SSF48452">
    <property type="entry name" value="TPR-like"/>
    <property type="match status" value="1"/>
</dbReference>
<organism evidence="2 3">
    <name type="scientific">Lutibacter agarilyticus</name>
    <dbReference type="NCBI Taxonomy" id="1109740"/>
    <lineage>
        <taxon>Bacteria</taxon>
        <taxon>Pseudomonadati</taxon>
        <taxon>Bacteroidota</taxon>
        <taxon>Flavobacteriia</taxon>
        <taxon>Flavobacteriales</taxon>
        <taxon>Flavobacteriaceae</taxon>
        <taxon>Lutibacter</taxon>
    </lineage>
</organism>
<name>A0A238VIY0_9FLAO</name>
<dbReference type="SMART" id="SM00028">
    <property type="entry name" value="TPR"/>
    <property type="match status" value="2"/>
</dbReference>
<dbReference type="InterPro" id="IPR019734">
    <property type="entry name" value="TPR_rpt"/>
</dbReference>
<dbReference type="OrthoDB" id="1431564at2"/>
<feature type="signal peptide" evidence="1">
    <location>
        <begin position="1"/>
        <end position="18"/>
    </location>
</feature>
<proteinExistence type="predicted"/>
<dbReference type="InterPro" id="IPR011990">
    <property type="entry name" value="TPR-like_helical_dom_sf"/>
</dbReference>
<dbReference type="Pfam" id="PF13181">
    <property type="entry name" value="TPR_8"/>
    <property type="match status" value="1"/>
</dbReference>
<sequence length="228" mass="25867">MKNLIYILTFIITTSVIAQQNTTIAFEKSKLQLAKTYNDENIITSSIYNIIALEGPQSTYKDSLAYIYFNKRNFVSCFLVTNDLLKTKPDNLELLEMNAVSLESMGALEKALEAYENIFTITNDNYQGYKLASIQFRMNKNEDAYATIKKADQLSGNETLKVTFQVNQNYSQNVSVKAAIAYLEGLIAQSLEKTPEAKLCFERAIKLFPDFVLAKSKLEIINAQEQEK</sequence>